<proteinExistence type="predicted"/>
<dbReference type="PATRIC" id="fig|1179773.3.peg.7783"/>
<organism evidence="2 3">
    <name type="scientific">Saccharothrix espanaensis (strain ATCC 51144 / DSM 44229 / JCM 9112 / NBRC 15066 / NRRL 15764)</name>
    <dbReference type="NCBI Taxonomy" id="1179773"/>
    <lineage>
        <taxon>Bacteria</taxon>
        <taxon>Bacillati</taxon>
        <taxon>Actinomycetota</taxon>
        <taxon>Actinomycetes</taxon>
        <taxon>Pseudonocardiales</taxon>
        <taxon>Pseudonocardiaceae</taxon>
        <taxon>Saccharothrix</taxon>
    </lineage>
</organism>
<dbReference type="KEGG" id="sesp:BN6_77070"/>
<dbReference type="EMBL" id="HE804045">
    <property type="protein sequence ID" value="CCH34928.1"/>
    <property type="molecule type" value="Genomic_DNA"/>
</dbReference>
<sequence>MPRAADNILAAGQAVRRYRPEVVGRDAGGIPDAAWPRRSPSPPGQGARQAVVNYLDAGDLLVLATAVTGGDLVVRDLGLLDSAAHRPRATVLGVEAYDTLWLKASALLDSIVRTRPLVEGNWRLGWVAAVTLCDINGWWVDAEEDEALDLVRALGREQIDVGGMAAHLEAWATPKAD</sequence>
<gene>
    <name evidence="2" type="primary">fic</name>
    <name evidence="2" type="ordered locus">BN6_77070</name>
</gene>
<feature type="domain" description="Fido" evidence="1">
    <location>
        <begin position="68"/>
        <end position="132"/>
    </location>
</feature>
<evidence type="ECO:0000313" key="3">
    <source>
        <dbReference type="Proteomes" id="UP000006281"/>
    </source>
</evidence>
<dbReference type="Pfam" id="PF02661">
    <property type="entry name" value="Fic"/>
    <property type="match status" value="1"/>
</dbReference>
<evidence type="ECO:0000259" key="1">
    <source>
        <dbReference type="Pfam" id="PF02661"/>
    </source>
</evidence>
<protein>
    <submittedName>
        <fullName evidence="2">Filamentation induced by cAMP protein Fic</fullName>
    </submittedName>
</protein>
<dbReference type="InterPro" id="IPR003812">
    <property type="entry name" value="Fido"/>
</dbReference>
<dbReference type="InterPro" id="IPR053737">
    <property type="entry name" value="Type_II_TA_Toxin"/>
</dbReference>
<keyword evidence="3" id="KW-1185">Reference proteome</keyword>
<evidence type="ECO:0000313" key="2">
    <source>
        <dbReference type="EMBL" id="CCH34928.1"/>
    </source>
</evidence>
<dbReference type="Gene3D" id="1.20.120.1870">
    <property type="entry name" value="Fic/DOC protein, Fido domain"/>
    <property type="match status" value="1"/>
</dbReference>
<dbReference type="Proteomes" id="UP000006281">
    <property type="component" value="Chromosome"/>
</dbReference>
<dbReference type="eggNOG" id="COG3654">
    <property type="taxonomic scope" value="Bacteria"/>
</dbReference>
<reference evidence="2 3" key="1">
    <citation type="journal article" date="2012" name="BMC Genomics">
        <title>Complete genome sequence of Saccharothrix espanaensis DSM 44229T and comparison to the other completely sequenced Pseudonocardiaceae.</title>
        <authorList>
            <person name="Strobel T."/>
            <person name="Al-Dilaimi A."/>
            <person name="Blom J."/>
            <person name="Gessner A."/>
            <person name="Kalinowski J."/>
            <person name="Luzhetska M."/>
            <person name="Puhler A."/>
            <person name="Szczepanowski R."/>
            <person name="Bechthold A."/>
            <person name="Ruckert C."/>
        </authorList>
    </citation>
    <scope>NUCLEOTIDE SEQUENCE [LARGE SCALE GENOMIC DNA]</scope>
    <source>
        <strain evidence="3">ATCC 51144 / DSM 44229 / JCM 9112 / NBRC 15066 / NRRL 15764</strain>
    </source>
</reference>
<accession>K0KEF7</accession>
<dbReference type="HOGENOM" id="CLU_115697_5_1_11"/>
<name>K0KEF7_SACES</name>
<dbReference type="STRING" id="1179773.BN6_77070"/>
<dbReference type="AlphaFoldDB" id="K0KEF7"/>